<evidence type="ECO:0000256" key="1">
    <source>
        <dbReference type="ARBA" id="ARBA00000085"/>
    </source>
</evidence>
<dbReference type="InterPro" id="IPR003018">
    <property type="entry name" value="GAF"/>
</dbReference>
<dbReference type="PROSITE" id="PS50109">
    <property type="entry name" value="HIS_KIN"/>
    <property type="match status" value="1"/>
</dbReference>
<comment type="catalytic activity">
    <reaction evidence="1">
        <text>ATP + protein L-histidine = ADP + protein N-phospho-L-histidine.</text>
        <dbReference type="EC" id="2.7.13.3"/>
    </reaction>
</comment>
<evidence type="ECO:0000256" key="4">
    <source>
        <dbReference type="ARBA" id="ARBA00022679"/>
    </source>
</evidence>
<dbReference type="Proteomes" id="UP000316609">
    <property type="component" value="Unassembled WGS sequence"/>
</dbReference>
<dbReference type="InterPro" id="IPR003594">
    <property type="entry name" value="HATPase_dom"/>
</dbReference>
<dbReference type="FunFam" id="3.30.565.10:FF:000006">
    <property type="entry name" value="Sensor histidine kinase WalK"/>
    <property type="match status" value="1"/>
</dbReference>
<gene>
    <name evidence="12" type="ORF">E6K78_06675</name>
</gene>
<dbReference type="SUPFAM" id="SSF55781">
    <property type="entry name" value="GAF domain-like"/>
    <property type="match status" value="1"/>
</dbReference>
<evidence type="ECO:0000256" key="6">
    <source>
        <dbReference type="ARBA" id="ARBA00023012"/>
    </source>
</evidence>
<keyword evidence="5" id="KW-0418">Kinase</keyword>
<organism evidence="12 13">
    <name type="scientific">Eiseniibacteriota bacterium</name>
    <dbReference type="NCBI Taxonomy" id="2212470"/>
    <lineage>
        <taxon>Bacteria</taxon>
        <taxon>Candidatus Eiseniibacteriota</taxon>
    </lineage>
</organism>
<dbReference type="GO" id="GO:0000155">
    <property type="term" value="F:phosphorelay sensor kinase activity"/>
    <property type="evidence" value="ECO:0007669"/>
    <property type="project" value="InterPro"/>
</dbReference>
<dbReference type="InterPro" id="IPR036890">
    <property type="entry name" value="HATPase_C_sf"/>
</dbReference>
<dbReference type="Pfam" id="PF13492">
    <property type="entry name" value="GAF_3"/>
    <property type="match status" value="1"/>
</dbReference>
<dbReference type="GO" id="GO:0005886">
    <property type="term" value="C:plasma membrane"/>
    <property type="evidence" value="ECO:0007669"/>
    <property type="project" value="TreeGrafter"/>
</dbReference>
<sequence>MSDSPRRDPTPAEQFDPAGSGAPPRILVVDDEPSVVELCRELLTAEGYRLDVARSGEEALGLLSSLRPDVILTDINLPGASGLDVMRCAKGLDADVCVIVLTGHASTSTAIDALRQGAHDYVTKPFDVEAVLKIVNGGLAHRRLKVLNRELIEELRGKNEILSHHEQELRERVSVATRQMTNLYEAGQEIGANLELGPRLAVICAKTVEMTGARASALYLRHEATEEFRVAAVHGAAVVPNPSQAPDFVAGEGALGTSVTTQAPVRRQAEGSAAMDLPGLDRPRARSILAAPLVAEQQAIGVLVAIDKPGGFGADDEGLLALFGAQAAIAVRNSQLYEHAKSLDRLKSEFVAVVSHEIRTPLTSIKGAIELLTDDRYFQNGEQQVKLLTIAHANAERLLVLINDILDFSKLESASLPMNIERGRLEPVIQQATHNLRTLLEQRRIRLEAVLAADLPDVMIDASRIAQVITNLLSNAIKFSAVEGNIEVTAENRHGVVRVGVRDHGEGIAAKHLPRLFQKFSQIDSTSTRKAGGTGLGLVICKGIVEQHGGQISVESTLGEGSTFYFTLPPAPVISGASQAISSAET</sequence>
<evidence type="ECO:0000256" key="3">
    <source>
        <dbReference type="ARBA" id="ARBA00022553"/>
    </source>
</evidence>
<dbReference type="InterPro" id="IPR011006">
    <property type="entry name" value="CheY-like_superfamily"/>
</dbReference>
<comment type="caution">
    <text evidence="12">The sequence shown here is derived from an EMBL/GenBank/DDBJ whole genome shotgun (WGS) entry which is preliminary data.</text>
</comment>
<dbReference type="FunFam" id="1.10.287.130:FF:000001">
    <property type="entry name" value="Two-component sensor histidine kinase"/>
    <property type="match status" value="1"/>
</dbReference>
<name>A0A538TRD0_UNCEI</name>
<evidence type="ECO:0000256" key="5">
    <source>
        <dbReference type="ARBA" id="ARBA00022777"/>
    </source>
</evidence>
<dbReference type="InterPro" id="IPR036097">
    <property type="entry name" value="HisK_dim/P_sf"/>
</dbReference>
<accession>A0A538TRD0</accession>
<dbReference type="CDD" id="cd00082">
    <property type="entry name" value="HisKA"/>
    <property type="match status" value="1"/>
</dbReference>
<dbReference type="SMART" id="SM00448">
    <property type="entry name" value="REC"/>
    <property type="match status" value="1"/>
</dbReference>
<dbReference type="SMART" id="SM00387">
    <property type="entry name" value="HATPase_c"/>
    <property type="match status" value="1"/>
</dbReference>
<dbReference type="Gene3D" id="1.10.287.130">
    <property type="match status" value="1"/>
</dbReference>
<dbReference type="Pfam" id="PF00512">
    <property type="entry name" value="HisKA"/>
    <property type="match status" value="1"/>
</dbReference>
<evidence type="ECO:0000313" key="13">
    <source>
        <dbReference type="Proteomes" id="UP000316609"/>
    </source>
</evidence>
<protein>
    <recommendedName>
        <fullName evidence="2">histidine kinase</fullName>
        <ecNumber evidence="2">2.7.13.3</ecNumber>
    </recommendedName>
</protein>
<evidence type="ECO:0000256" key="8">
    <source>
        <dbReference type="PROSITE-ProRule" id="PRU00169"/>
    </source>
</evidence>
<feature type="domain" description="Response regulatory" evidence="11">
    <location>
        <begin position="25"/>
        <end position="139"/>
    </location>
</feature>
<dbReference type="CDD" id="cd16922">
    <property type="entry name" value="HATPase_EvgS-ArcB-TorS-like"/>
    <property type="match status" value="1"/>
</dbReference>
<feature type="compositionally biased region" description="Basic and acidic residues" evidence="9">
    <location>
        <begin position="1"/>
        <end position="10"/>
    </location>
</feature>
<dbReference type="Pfam" id="PF02518">
    <property type="entry name" value="HATPase_c"/>
    <property type="match status" value="1"/>
</dbReference>
<dbReference type="EC" id="2.7.13.3" evidence="2"/>
<dbReference type="InterPro" id="IPR001789">
    <property type="entry name" value="Sig_transdc_resp-reg_receiver"/>
</dbReference>
<keyword evidence="3 8" id="KW-0597">Phosphoprotein</keyword>
<evidence type="ECO:0000313" key="12">
    <source>
        <dbReference type="EMBL" id="TMQ66183.1"/>
    </source>
</evidence>
<dbReference type="PRINTS" id="PR00344">
    <property type="entry name" value="BCTRLSENSOR"/>
</dbReference>
<dbReference type="InterPro" id="IPR003661">
    <property type="entry name" value="HisK_dim/P_dom"/>
</dbReference>
<dbReference type="EMBL" id="VBOY01000060">
    <property type="protein sequence ID" value="TMQ66183.1"/>
    <property type="molecule type" value="Genomic_DNA"/>
</dbReference>
<dbReference type="SUPFAM" id="SSF55874">
    <property type="entry name" value="ATPase domain of HSP90 chaperone/DNA topoisomerase II/histidine kinase"/>
    <property type="match status" value="1"/>
</dbReference>
<dbReference type="SUPFAM" id="SSF47384">
    <property type="entry name" value="Homodimeric domain of signal transducing histidine kinase"/>
    <property type="match status" value="1"/>
</dbReference>
<proteinExistence type="predicted"/>
<dbReference type="InterPro" id="IPR029016">
    <property type="entry name" value="GAF-like_dom_sf"/>
</dbReference>
<reference evidence="12 13" key="1">
    <citation type="journal article" date="2019" name="Nat. Microbiol.">
        <title>Mediterranean grassland soil C-N compound turnover is dependent on rainfall and depth, and is mediated by genomically divergent microorganisms.</title>
        <authorList>
            <person name="Diamond S."/>
            <person name="Andeer P.F."/>
            <person name="Li Z."/>
            <person name="Crits-Christoph A."/>
            <person name="Burstein D."/>
            <person name="Anantharaman K."/>
            <person name="Lane K.R."/>
            <person name="Thomas B.C."/>
            <person name="Pan C."/>
            <person name="Northen T.R."/>
            <person name="Banfield J.F."/>
        </authorList>
    </citation>
    <scope>NUCLEOTIDE SEQUENCE [LARGE SCALE GENOMIC DNA]</scope>
    <source>
        <strain evidence="12">WS_8</strain>
    </source>
</reference>
<dbReference type="PANTHER" id="PTHR43047:SF72">
    <property type="entry name" value="OSMOSENSING HISTIDINE PROTEIN KINASE SLN1"/>
    <property type="match status" value="1"/>
</dbReference>
<evidence type="ECO:0000256" key="7">
    <source>
        <dbReference type="ARBA" id="ARBA00023136"/>
    </source>
</evidence>
<keyword evidence="4" id="KW-0808">Transferase</keyword>
<dbReference type="SUPFAM" id="SSF52172">
    <property type="entry name" value="CheY-like"/>
    <property type="match status" value="1"/>
</dbReference>
<dbReference type="AlphaFoldDB" id="A0A538TRD0"/>
<dbReference type="InterPro" id="IPR004358">
    <property type="entry name" value="Sig_transdc_His_kin-like_C"/>
</dbReference>
<evidence type="ECO:0000256" key="9">
    <source>
        <dbReference type="SAM" id="MobiDB-lite"/>
    </source>
</evidence>
<dbReference type="PANTHER" id="PTHR43047">
    <property type="entry name" value="TWO-COMPONENT HISTIDINE PROTEIN KINASE"/>
    <property type="match status" value="1"/>
</dbReference>
<dbReference type="SMART" id="SM00388">
    <property type="entry name" value="HisKA"/>
    <property type="match status" value="1"/>
</dbReference>
<dbReference type="PROSITE" id="PS50110">
    <property type="entry name" value="RESPONSE_REGULATORY"/>
    <property type="match status" value="1"/>
</dbReference>
<dbReference type="Pfam" id="PF00072">
    <property type="entry name" value="Response_reg"/>
    <property type="match status" value="1"/>
</dbReference>
<feature type="region of interest" description="Disordered" evidence="9">
    <location>
        <begin position="1"/>
        <end position="24"/>
    </location>
</feature>
<feature type="domain" description="Histidine kinase" evidence="10">
    <location>
        <begin position="353"/>
        <end position="572"/>
    </location>
</feature>
<feature type="modified residue" description="4-aspartylphosphate" evidence="8">
    <location>
        <position position="74"/>
    </location>
</feature>
<dbReference type="Gene3D" id="3.40.50.2300">
    <property type="match status" value="1"/>
</dbReference>
<dbReference type="SMART" id="SM00065">
    <property type="entry name" value="GAF"/>
    <property type="match status" value="1"/>
</dbReference>
<dbReference type="Gene3D" id="3.30.450.40">
    <property type="match status" value="1"/>
</dbReference>
<evidence type="ECO:0000259" key="10">
    <source>
        <dbReference type="PROSITE" id="PS50109"/>
    </source>
</evidence>
<dbReference type="Gene3D" id="3.30.565.10">
    <property type="entry name" value="Histidine kinase-like ATPase, C-terminal domain"/>
    <property type="match status" value="1"/>
</dbReference>
<dbReference type="InterPro" id="IPR005467">
    <property type="entry name" value="His_kinase_dom"/>
</dbReference>
<keyword evidence="7" id="KW-0472">Membrane</keyword>
<evidence type="ECO:0000256" key="2">
    <source>
        <dbReference type="ARBA" id="ARBA00012438"/>
    </source>
</evidence>
<evidence type="ECO:0000259" key="11">
    <source>
        <dbReference type="PROSITE" id="PS50110"/>
    </source>
</evidence>
<dbReference type="GO" id="GO:0009927">
    <property type="term" value="F:histidine phosphotransfer kinase activity"/>
    <property type="evidence" value="ECO:0007669"/>
    <property type="project" value="TreeGrafter"/>
</dbReference>
<keyword evidence="6" id="KW-0902">Two-component regulatory system</keyword>